<proteinExistence type="predicted"/>
<name>A0ACC2N1V9_9HYME</name>
<evidence type="ECO:0000313" key="1">
    <source>
        <dbReference type="EMBL" id="KAJ8665120.1"/>
    </source>
</evidence>
<organism evidence="1 2">
    <name type="scientific">Eretmocerus hayati</name>
    <dbReference type="NCBI Taxonomy" id="131215"/>
    <lineage>
        <taxon>Eukaryota</taxon>
        <taxon>Metazoa</taxon>
        <taxon>Ecdysozoa</taxon>
        <taxon>Arthropoda</taxon>
        <taxon>Hexapoda</taxon>
        <taxon>Insecta</taxon>
        <taxon>Pterygota</taxon>
        <taxon>Neoptera</taxon>
        <taxon>Endopterygota</taxon>
        <taxon>Hymenoptera</taxon>
        <taxon>Apocrita</taxon>
        <taxon>Proctotrupomorpha</taxon>
        <taxon>Chalcidoidea</taxon>
        <taxon>Aphelinidae</taxon>
        <taxon>Aphelininae</taxon>
        <taxon>Eretmocerus</taxon>
    </lineage>
</organism>
<sequence length="291" mass="32720">MSVPTDAAAQKIQDKLKDVFKIVHGIDNVRSRSESDIQNLEKLKSEAASEQHLMFDGPRRLRGAYTRAMVDAKKEESLLRDALDQINDIRTIRKERRLQARSAGNKETIRRGTLMKMLLVSAQTLPLYVGEKPGIKAPPLCGALPAKSDYRAKVGDMVAALVKGLEMEETWILAEVINYDSHTNKYEVEDVDEEEKEKHIVSRSRVVPLPLMRANPETDAHALFPNGAKVMALYPQTTCFYSAVVKTQPATAADDYELLFEDSNYPGGYSPPLMVPQRYIISIDTRSKSRR</sequence>
<reference evidence="1" key="1">
    <citation type="submission" date="2023-04" db="EMBL/GenBank/DDBJ databases">
        <title>A chromosome-level genome assembly of the parasitoid wasp Eretmocerus hayati.</title>
        <authorList>
            <person name="Zhong Y."/>
            <person name="Liu S."/>
            <person name="Liu Y."/>
        </authorList>
    </citation>
    <scope>NUCLEOTIDE SEQUENCE</scope>
    <source>
        <strain evidence="1">ZJU_SS_LIU_2023</strain>
    </source>
</reference>
<evidence type="ECO:0000313" key="2">
    <source>
        <dbReference type="Proteomes" id="UP001239111"/>
    </source>
</evidence>
<accession>A0ACC2N1V9</accession>
<dbReference type="Proteomes" id="UP001239111">
    <property type="component" value="Chromosome 4"/>
</dbReference>
<dbReference type="EMBL" id="CM056744">
    <property type="protein sequence ID" value="KAJ8665120.1"/>
    <property type="molecule type" value="Genomic_DNA"/>
</dbReference>
<keyword evidence="2" id="KW-1185">Reference proteome</keyword>
<gene>
    <name evidence="1" type="ORF">QAD02_006782</name>
</gene>
<protein>
    <submittedName>
        <fullName evidence="1">Uncharacterized protein</fullName>
    </submittedName>
</protein>
<comment type="caution">
    <text evidence="1">The sequence shown here is derived from an EMBL/GenBank/DDBJ whole genome shotgun (WGS) entry which is preliminary data.</text>
</comment>